<organism evidence="1 2">
    <name type="scientific">Chryseobacterium ginsengisoli</name>
    <dbReference type="NCBI Taxonomy" id="363853"/>
    <lineage>
        <taxon>Bacteria</taxon>
        <taxon>Pseudomonadati</taxon>
        <taxon>Bacteroidota</taxon>
        <taxon>Flavobacteriia</taxon>
        <taxon>Flavobacteriales</taxon>
        <taxon>Weeksellaceae</taxon>
        <taxon>Chryseobacterium group</taxon>
        <taxon>Chryseobacterium</taxon>
    </lineage>
</organism>
<dbReference type="Proteomes" id="UP001500353">
    <property type="component" value="Unassembled WGS sequence"/>
</dbReference>
<sequence length="1084" mass="123682">MIPISQLAYQMGVKKIFRLVVPDGEFQGEYEIIDQPEGWEEVDSVINMDEVNFNITDFIIGDNLKLKISEYTNKKIFDLIRNVYRVHGGDGRIIFKWIAVKNGIEYDLLGDNFEINMNKDNESFDKSMMLREIELIKAESQNKFINRQETTIDLFAVKDLDNKDITPAVAKTIGYKRGESTLTNFYAYNITQHPIAKYSSSEKFFAFTVANREFGTNTNEDCGRDNYKEVQSGKWYNDLDPFVETATTLTLFKLQLSNFKVNCYTPGRNVFPNVRLRIVYRNGVNQVAYKDLVTYTEVLSGTSGTEHYSQITVNDTTFELDNVQPNWNVNFQVIDLDGHDFLMTNLNDDCTIKLTTNIELPLVRTKGVRLIDALNQIVKSSTSSEMSAISNYIGDGGIFYNSAIATGMYLRGLPEVYLSNKLKTNFKDLFDDGISKIIPMGYDVLSDKVIFEDLRYFFKDIQSYDLSQKEYLTEDFKKYNDEDLSYNTLLFGSKKISTKSQNDIKNFVTTSEITTTITSKKNKFDKQTNLIIDEYKIQELIDDQTNQTNDNDDDLVLIDLVEVETLTDEGVFEDCEHLNENGNLVLKCIARPFDTTMIEVGSLIKIKEGKNVNNNSTGPFYTVLAITDRKLKLSKTSQIETGKVDTLITYTLSNFTKNRTNEGFSDPIEIRNLKLATNVRHNPKYQTFRWFPWFGSGLRKKPGTDILKTTNYKNNSSASVKIVPPEMANELQGQIVTGADETLQHFRDQATSLFSGELIEISYRQIRFGQFIDIFNFWRYGIDNDRNKSRGYITCNTPLGLYDVYPFGKEMFKHSPNDNILTIKGKIKGKHVENPVLLTVNQVDKNTVSLTWDYVIDYVYPVIKIQYSLDSFNWTTVHEVNDVKTVTFSNPIFDTILTGENVHFRIIVSTADYYNKVSNELSLIWQFNDWILKEISRSENTNCGYSYLTFEVRGTVNLEITWNYEDNPGSGSYSVIDSVAGLPIASFASLPGIGETDQQIISLSLTNEIRAFYVQLKNADSIVFPYDRPLNCTTGNHTISVLASLGIELKDLATDDITNISLNTLTTKKYFYRPPNPGGGVEIP</sequence>
<proteinExistence type="predicted"/>
<name>A0ABP9MKP3_9FLAO</name>
<keyword evidence="2" id="KW-1185">Reference proteome</keyword>
<evidence type="ECO:0000313" key="2">
    <source>
        <dbReference type="Proteomes" id="UP001500353"/>
    </source>
</evidence>
<protein>
    <recommendedName>
        <fullName evidence="3">Tip attachment protein J domain-containing protein</fullName>
    </recommendedName>
</protein>
<reference evidence="2" key="1">
    <citation type="journal article" date="2019" name="Int. J. Syst. Evol. Microbiol.">
        <title>The Global Catalogue of Microorganisms (GCM) 10K type strain sequencing project: providing services to taxonomists for standard genome sequencing and annotation.</title>
        <authorList>
            <consortium name="The Broad Institute Genomics Platform"/>
            <consortium name="The Broad Institute Genome Sequencing Center for Infectious Disease"/>
            <person name="Wu L."/>
            <person name="Ma J."/>
        </authorList>
    </citation>
    <scope>NUCLEOTIDE SEQUENCE [LARGE SCALE GENOMIC DNA]</scope>
    <source>
        <strain evidence="2">JCM 18019</strain>
    </source>
</reference>
<comment type="caution">
    <text evidence="1">The sequence shown here is derived from an EMBL/GenBank/DDBJ whole genome shotgun (WGS) entry which is preliminary data.</text>
</comment>
<evidence type="ECO:0000313" key="1">
    <source>
        <dbReference type="EMBL" id="GAA5096610.1"/>
    </source>
</evidence>
<accession>A0ABP9MKP3</accession>
<dbReference type="EMBL" id="BAABHX010000005">
    <property type="protein sequence ID" value="GAA5096610.1"/>
    <property type="molecule type" value="Genomic_DNA"/>
</dbReference>
<evidence type="ECO:0008006" key="3">
    <source>
        <dbReference type="Google" id="ProtNLM"/>
    </source>
</evidence>
<gene>
    <name evidence="1" type="ORF">GCM10023210_30580</name>
</gene>
<dbReference type="RefSeq" id="WP_345205888.1">
    <property type="nucleotide sequence ID" value="NZ_BAABHX010000005.1"/>
</dbReference>